<dbReference type="PROSITE" id="PS50805">
    <property type="entry name" value="KRAB"/>
    <property type="match status" value="1"/>
</dbReference>
<dbReference type="CDD" id="cd07765">
    <property type="entry name" value="KRAB_A-box"/>
    <property type="match status" value="1"/>
</dbReference>
<evidence type="ECO:0000259" key="1">
    <source>
        <dbReference type="PROSITE" id="PS50805"/>
    </source>
</evidence>
<evidence type="ECO:0000313" key="3">
    <source>
        <dbReference type="RefSeq" id="XP_012905497.2"/>
    </source>
</evidence>
<reference evidence="3" key="1">
    <citation type="submission" date="2025-08" db="UniProtKB">
        <authorList>
            <consortium name="RefSeq"/>
        </authorList>
    </citation>
    <scope>IDENTIFICATION</scope>
    <source>
        <tissue evidence="3">Brain</tissue>
    </source>
</reference>
<dbReference type="SMART" id="SM00349">
    <property type="entry name" value="KRAB"/>
    <property type="match status" value="1"/>
</dbReference>
<dbReference type="InterPro" id="IPR036051">
    <property type="entry name" value="KRAB_dom_sf"/>
</dbReference>
<organism evidence="2 3">
    <name type="scientific">Mustela putorius furo</name>
    <name type="common">European domestic ferret</name>
    <name type="synonym">Mustela furo</name>
    <dbReference type="NCBI Taxonomy" id="9669"/>
    <lineage>
        <taxon>Eukaryota</taxon>
        <taxon>Metazoa</taxon>
        <taxon>Chordata</taxon>
        <taxon>Craniata</taxon>
        <taxon>Vertebrata</taxon>
        <taxon>Euteleostomi</taxon>
        <taxon>Mammalia</taxon>
        <taxon>Eutheria</taxon>
        <taxon>Laurasiatheria</taxon>
        <taxon>Carnivora</taxon>
        <taxon>Caniformia</taxon>
        <taxon>Musteloidea</taxon>
        <taxon>Mustelidae</taxon>
        <taxon>Mustelinae</taxon>
        <taxon>Mustela</taxon>
    </lineage>
</organism>
<dbReference type="InterPro" id="IPR050169">
    <property type="entry name" value="Krueppel_C2H2_ZnF"/>
</dbReference>
<protein>
    <recommendedName>
        <fullName evidence="1">KRAB domain-containing protein</fullName>
    </recommendedName>
</protein>
<gene>
    <name evidence="3" type="primary">LOC101692057</name>
</gene>
<dbReference type="OrthoDB" id="9909837at2759"/>
<dbReference type="AlphaFoldDB" id="A0A8U0NMP4"/>
<proteinExistence type="predicted"/>
<dbReference type="RefSeq" id="XP_012905497.2">
    <property type="nucleotide sequence ID" value="XM_013050043.2"/>
</dbReference>
<name>A0A8U0NMP4_MUSPF</name>
<sequence>MSPDIGPTQSEGWVSRPLQGLLTFRDVAIEFSKEEWGRLTHTQRQLYKDVMLENYGHLHFLGLLLSKPDLIMFLEQEKQLWDVKRKESGGFHPGTADPQGCDHRILRGGVGMPDPHSAATVQGRDVRELWTSPFLGSASPSSR</sequence>
<accession>A0A8U0NMP4</accession>
<dbReference type="PANTHER" id="PTHR23232:SF160">
    <property type="entry name" value="KRAB DOMAIN-CONTAINING PROTEIN"/>
    <property type="match status" value="1"/>
</dbReference>
<dbReference type="GO" id="GO:0006355">
    <property type="term" value="P:regulation of DNA-templated transcription"/>
    <property type="evidence" value="ECO:0007669"/>
    <property type="project" value="InterPro"/>
</dbReference>
<dbReference type="SUPFAM" id="SSF109640">
    <property type="entry name" value="KRAB domain (Kruppel-associated box)"/>
    <property type="match status" value="1"/>
</dbReference>
<feature type="domain" description="KRAB" evidence="1">
    <location>
        <begin position="22"/>
        <end position="93"/>
    </location>
</feature>
<dbReference type="Pfam" id="PF01352">
    <property type="entry name" value="KRAB"/>
    <property type="match status" value="1"/>
</dbReference>
<keyword evidence="2" id="KW-1185">Reference proteome</keyword>
<evidence type="ECO:0000313" key="2">
    <source>
        <dbReference type="Proteomes" id="UP000000715"/>
    </source>
</evidence>
<dbReference type="Gene3D" id="6.10.140.140">
    <property type="match status" value="1"/>
</dbReference>
<dbReference type="InterPro" id="IPR001909">
    <property type="entry name" value="KRAB"/>
</dbReference>
<dbReference type="Proteomes" id="UP000000715">
    <property type="component" value="Unplaced"/>
</dbReference>
<dbReference type="GeneID" id="101692057"/>
<dbReference type="PANTHER" id="PTHR23232">
    <property type="entry name" value="KRAB DOMAIN C2H2 ZINC FINGER"/>
    <property type="match status" value="1"/>
</dbReference>